<sequence>MKRREPVDPGLQNSSSSPPNPSLPGGVFESDSRPGIILHQLLGSGSTSTTFIGTLGDGAKVVAKIAHYETRAQVLKEGWFYQNPLKSLCGSALPSYFGVFEGEGRVALLTAYVGAPIESFDLLSDNARQHILNHVTSLHRLGISHNDLEPRNILAGPNGRYTIIDLGCATIHTCSERCYEMAEMRKLLGVRH</sequence>
<evidence type="ECO:0000259" key="3">
    <source>
        <dbReference type="PROSITE" id="PS50011"/>
    </source>
</evidence>
<organism evidence="4 5">
    <name type="scientific">Botryobasidium botryosum (strain FD-172 SS1)</name>
    <dbReference type="NCBI Taxonomy" id="930990"/>
    <lineage>
        <taxon>Eukaryota</taxon>
        <taxon>Fungi</taxon>
        <taxon>Dikarya</taxon>
        <taxon>Basidiomycota</taxon>
        <taxon>Agaricomycotina</taxon>
        <taxon>Agaricomycetes</taxon>
        <taxon>Cantharellales</taxon>
        <taxon>Botryobasidiaceae</taxon>
        <taxon>Botryobasidium</taxon>
    </lineage>
</organism>
<keyword evidence="1" id="KW-0067">ATP-binding</keyword>
<gene>
    <name evidence="4" type="ORF">BOTBODRAFT_535234</name>
</gene>
<dbReference type="EMBL" id="KL198082">
    <property type="protein sequence ID" value="KDQ09078.1"/>
    <property type="molecule type" value="Genomic_DNA"/>
</dbReference>
<protein>
    <recommendedName>
        <fullName evidence="3">Protein kinase domain-containing protein</fullName>
    </recommendedName>
</protein>
<feature type="domain" description="Protein kinase" evidence="3">
    <location>
        <begin position="36"/>
        <end position="192"/>
    </location>
</feature>
<evidence type="ECO:0000313" key="5">
    <source>
        <dbReference type="Proteomes" id="UP000027195"/>
    </source>
</evidence>
<keyword evidence="5" id="KW-1185">Reference proteome</keyword>
<dbReference type="InterPro" id="IPR011009">
    <property type="entry name" value="Kinase-like_dom_sf"/>
</dbReference>
<dbReference type="Gene3D" id="1.10.510.10">
    <property type="entry name" value="Transferase(Phosphotransferase) domain 1"/>
    <property type="match status" value="1"/>
</dbReference>
<feature type="region of interest" description="Disordered" evidence="2">
    <location>
        <begin position="1"/>
        <end position="26"/>
    </location>
</feature>
<dbReference type="PROSITE" id="PS50011">
    <property type="entry name" value="PROTEIN_KINASE_DOM"/>
    <property type="match status" value="1"/>
</dbReference>
<dbReference type="AlphaFoldDB" id="A0A067M014"/>
<dbReference type="PANTHER" id="PTHR37171:SF1">
    <property type="entry name" value="SERINE_THREONINE-PROTEIN KINASE YRZF-RELATED"/>
    <property type="match status" value="1"/>
</dbReference>
<dbReference type="STRING" id="930990.A0A067M014"/>
<dbReference type="PANTHER" id="PTHR37171">
    <property type="entry name" value="SERINE/THREONINE-PROTEIN KINASE YRZF-RELATED"/>
    <property type="match status" value="1"/>
</dbReference>
<feature type="binding site" evidence="1">
    <location>
        <position position="64"/>
    </location>
    <ligand>
        <name>ATP</name>
        <dbReference type="ChEBI" id="CHEBI:30616"/>
    </ligand>
</feature>
<dbReference type="HOGENOM" id="CLU_1414955_0_0_1"/>
<name>A0A067M014_BOTB1</name>
<evidence type="ECO:0000256" key="2">
    <source>
        <dbReference type="SAM" id="MobiDB-lite"/>
    </source>
</evidence>
<keyword evidence="1" id="KW-0547">Nucleotide-binding</keyword>
<accession>A0A067M014</accession>
<dbReference type="PROSITE" id="PS00107">
    <property type="entry name" value="PROTEIN_KINASE_ATP"/>
    <property type="match status" value="1"/>
</dbReference>
<dbReference type="SUPFAM" id="SSF56112">
    <property type="entry name" value="Protein kinase-like (PK-like)"/>
    <property type="match status" value="1"/>
</dbReference>
<evidence type="ECO:0000256" key="1">
    <source>
        <dbReference type="PROSITE-ProRule" id="PRU10141"/>
    </source>
</evidence>
<dbReference type="InterPro" id="IPR000719">
    <property type="entry name" value="Prot_kinase_dom"/>
</dbReference>
<dbReference type="OrthoDB" id="427969at2759"/>
<proteinExistence type="predicted"/>
<dbReference type="GO" id="GO:0005524">
    <property type="term" value="F:ATP binding"/>
    <property type="evidence" value="ECO:0007669"/>
    <property type="project" value="UniProtKB-UniRule"/>
</dbReference>
<dbReference type="GO" id="GO:0004672">
    <property type="term" value="F:protein kinase activity"/>
    <property type="evidence" value="ECO:0007669"/>
    <property type="project" value="InterPro"/>
</dbReference>
<reference evidence="5" key="1">
    <citation type="journal article" date="2014" name="Proc. Natl. Acad. Sci. U.S.A.">
        <title>Extensive sampling of basidiomycete genomes demonstrates inadequacy of the white-rot/brown-rot paradigm for wood decay fungi.</title>
        <authorList>
            <person name="Riley R."/>
            <person name="Salamov A.A."/>
            <person name="Brown D.W."/>
            <person name="Nagy L.G."/>
            <person name="Floudas D."/>
            <person name="Held B.W."/>
            <person name="Levasseur A."/>
            <person name="Lombard V."/>
            <person name="Morin E."/>
            <person name="Otillar R."/>
            <person name="Lindquist E.A."/>
            <person name="Sun H."/>
            <person name="LaButti K.M."/>
            <person name="Schmutz J."/>
            <person name="Jabbour D."/>
            <person name="Luo H."/>
            <person name="Baker S.E."/>
            <person name="Pisabarro A.G."/>
            <person name="Walton J.D."/>
            <person name="Blanchette R.A."/>
            <person name="Henrissat B."/>
            <person name="Martin F."/>
            <person name="Cullen D."/>
            <person name="Hibbett D.S."/>
            <person name="Grigoriev I.V."/>
        </authorList>
    </citation>
    <scope>NUCLEOTIDE SEQUENCE [LARGE SCALE GENOMIC DNA]</scope>
    <source>
        <strain evidence="5">FD-172 SS1</strain>
    </source>
</reference>
<evidence type="ECO:0000313" key="4">
    <source>
        <dbReference type="EMBL" id="KDQ09078.1"/>
    </source>
</evidence>
<dbReference type="InterPro" id="IPR052396">
    <property type="entry name" value="Meiotic_Drive_Suppr_Kinase"/>
</dbReference>
<dbReference type="InParanoid" id="A0A067M014"/>
<dbReference type="Proteomes" id="UP000027195">
    <property type="component" value="Unassembled WGS sequence"/>
</dbReference>
<dbReference type="InterPro" id="IPR017441">
    <property type="entry name" value="Protein_kinase_ATP_BS"/>
</dbReference>